<accession>A0AAD3D4A8</accession>
<feature type="domain" description="RING-type" evidence="6">
    <location>
        <begin position="179"/>
        <end position="223"/>
    </location>
</feature>
<reference evidence="7 8" key="1">
    <citation type="journal article" date="2021" name="Sci. Rep.">
        <title>The genome of the diatom Chaetoceros tenuissimus carries an ancient integrated fragment of an extant virus.</title>
        <authorList>
            <person name="Hongo Y."/>
            <person name="Kimura K."/>
            <person name="Takaki Y."/>
            <person name="Yoshida Y."/>
            <person name="Baba S."/>
            <person name="Kobayashi G."/>
            <person name="Nagasaki K."/>
            <person name="Hano T."/>
            <person name="Tomaru Y."/>
        </authorList>
    </citation>
    <scope>NUCLEOTIDE SEQUENCE [LARGE SCALE GENOMIC DNA]</scope>
    <source>
        <strain evidence="7 8">NIES-3715</strain>
    </source>
</reference>
<keyword evidence="2 4" id="KW-0863">Zinc-finger</keyword>
<evidence type="ECO:0000256" key="2">
    <source>
        <dbReference type="ARBA" id="ARBA00022771"/>
    </source>
</evidence>
<dbReference type="Pfam" id="PF13639">
    <property type="entry name" value="zf-RING_2"/>
    <property type="match status" value="1"/>
</dbReference>
<name>A0AAD3D4A8_9STRA</name>
<gene>
    <name evidence="7" type="ORF">CTEN210_12921</name>
</gene>
<dbReference type="Gene3D" id="3.30.40.10">
    <property type="entry name" value="Zinc/RING finger domain, C3HC4 (zinc finger)"/>
    <property type="match status" value="1"/>
</dbReference>
<evidence type="ECO:0000256" key="4">
    <source>
        <dbReference type="PROSITE-ProRule" id="PRU00175"/>
    </source>
</evidence>
<dbReference type="PROSITE" id="PS50089">
    <property type="entry name" value="ZF_RING_2"/>
    <property type="match status" value="1"/>
</dbReference>
<sequence>MTNLCGVDDVAVANCSEREEVMYFILIIVSLVSSIVLLRRCVCMVEDSTEIAIRSSPSPSALPMGNDDSVGNRHILVLTSIIHKKVITATDDEKDGDQKTNLQNDSKILKSSNKALSSHPDEVDEESLQRVTKLTIGKTDMTIEEISRSKSSKNLNFEVFQDDNVLSSRKDTLYNPRMCPICCEEYEKGHDIAWSKNEECVHAFHTDCIVPWLLEHSDCPMCRNDYLCMEKV</sequence>
<dbReference type="PANTHER" id="PTHR14155:SF627">
    <property type="entry name" value="OS06G0192800 PROTEIN"/>
    <property type="match status" value="1"/>
</dbReference>
<dbReference type="Proteomes" id="UP001054902">
    <property type="component" value="Unassembled WGS sequence"/>
</dbReference>
<comment type="caution">
    <text evidence="7">The sequence shown here is derived from an EMBL/GenBank/DDBJ whole genome shotgun (WGS) entry which is preliminary data.</text>
</comment>
<keyword evidence="5" id="KW-1133">Transmembrane helix</keyword>
<keyword evidence="8" id="KW-1185">Reference proteome</keyword>
<evidence type="ECO:0000256" key="5">
    <source>
        <dbReference type="SAM" id="Phobius"/>
    </source>
</evidence>
<keyword evidence="5" id="KW-0812">Transmembrane</keyword>
<evidence type="ECO:0000256" key="3">
    <source>
        <dbReference type="ARBA" id="ARBA00022833"/>
    </source>
</evidence>
<keyword evidence="1" id="KW-0479">Metal-binding</keyword>
<organism evidence="7 8">
    <name type="scientific">Chaetoceros tenuissimus</name>
    <dbReference type="NCBI Taxonomy" id="426638"/>
    <lineage>
        <taxon>Eukaryota</taxon>
        <taxon>Sar</taxon>
        <taxon>Stramenopiles</taxon>
        <taxon>Ochrophyta</taxon>
        <taxon>Bacillariophyta</taxon>
        <taxon>Coscinodiscophyceae</taxon>
        <taxon>Chaetocerotophycidae</taxon>
        <taxon>Chaetocerotales</taxon>
        <taxon>Chaetocerotaceae</taxon>
        <taxon>Chaetoceros</taxon>
    </lineage>
</organism>
<protein>
    <recommendedName>
        <fullName evidence="6">RING-type domain-containing protein</fullName>
    </recommendedName>
</protein>
<keyword evidence="5" id="KW-0472">Membrane</keyword>
<dbReference type="GO" id="GO:0008270">
    <property type="term" value="F:zinc ion binding"/>
    <property type="evidence" value="ECO:0007669"/>
    <property type="project" value="UniProtKB-KW"/>
</dbReference>
<dbReference type="SMART" id="SM00184">
    <property type="entry name" value="RING"/>
    <property type="match status" value="1"/>
</dbReference>
<dbReference type="AlphaFoldDB" id="A0AAD3D4A8"/>
<dbReference type="SUPFAM" id="SSF57850">
    <property type="entry name" value="RING/U-box"/>
    <property type="match status" value="1"/>
</dbReference>
<feature type="transmembrane region" description="Helical" evidence="5">
    <location>
        <begin position="21"/>
        <end position="38"/>
    </location>
</feature>
<proteinExistence type="predicted"/>
<evidence type="ECO:0000259" key="6">
    <source>
        <dbReference type="PROSITE" id="PS50089"/>
    </source>
</evidence>
<dbReference type="InterPro" id="IPR053238">
    <property type="entry name" value="RING-H2_zinc_finger"/>
</dbReference>
<dbReference type="EMBL" id="BLLK01000052">
    <property type="protein sequence ID" value="GFH56445.1"/>
    <property type="molecule type" value="Genomic_DNA"/>
</dbReference>
<evidence type="ECO:0000256" key="1">
    <source>
        <dbReference type="ARBA" id="ARBA00022723"/>
    </source>
</evidence>
<evidence type="ECO:0000313" key="8">
    <source>
        <dbReference type="Proteomes" id="UP001054902"/>
    </source>
</evidence>
<dbReference type="InterPro" id="IPR001841">
    <property type="entry name" value="Znf_RING"/>
</dbReference>
<dbReference type="PANTHER" id="PTHR14155">
    <property type="entry name" value="RING FINGER DOMAIN-CONTAINING"/>
    <property type="match status" value="1"/>
</dbReference>
<keyword evidence="3" id="KW-0862">Zinc</keyword>
<evidence type="ECO:0000313" key="7">
    <source>
        <dbReference type="EMBL" id="GFH56445.1"/>
    </source>
</evidence>
<dbReference type="InterPro" id="IPR013083">
    <property type="entry name" value="Znf_RING/FYVE/PHD"/>
</dbReference>